<dbReference type="PANTHER" id="PTHR43880:SF12">
    <property type="entry name" value="ALCOHOL DEHYDROGENASE CLASS-3"/>
    <property type="match status" value="1"/>
</dbReference>
<dbReference type="InterPro" id="IPR036291">
    <property type="entry name" value="NAD(P)-bd_dom_sf"/>
</dbReference>
<keyword evidence="1 5" id="KW-0479">Metal-binding</keyword>
<dbReference type="SUPFAM" id="SSF51735">
    <property type="entry name" value="NAD(P)-binding Rossmann-fold domains"/>
    <property type="match status" value="1"/>
</dbReference>
<dbReference type="PROSITE" id="PS00059">
    <property type="entry name" value="ADH_ZINC"/>
    <property type="match status" value="1"/>
</dbReference>
<evidence type="ECO:0000256" key="4">
    <source>
        <dbReference type="ARBA" id="ARBA00023027"/>
    </source>
</evidence>
<comment type="cofactor">
    <cofactor evidence="5">
        <name>Zn(2+)</name>
        <dbReference type="ChEBI" id="CHEBI:29105"/>
    </cofactor>
</comment>
<dbReference type="InterPro" id="IPR002328">
    <property type="entry name" value="ADH_Zn_CS"/>
</dbReference>
<comment type="similarity">
    <text evidence="5">Belongs to the zinc-containing alcohol dehydrogenase family.</text>
</comment>
<accession>A0ABX0JMZ3</accession>
<evidence type="ECO:0000256" key="3">
    <source>
        <dbReference type="ARBA" id="ARBA00023002"/>
    </source>
</evidence>
<keyword evidence="4" id="KW-0520">NAD</keyword>
<protein>
    <submittedName>
        <fullName evidence="7">Zinc-binding dehydrogenase</fullName>
    </submittedName>
</protein>
<evidence type="ECO:0000256" key="2">
    <source>
        <dbReference type="ARBA" id="ARBA00022833"/>
    </source>
</evidence>
<dbReference type="SUPFAM" id="SSF50129">
    <property type="entry name" value="GroES-like"/>
    <property type="match status" value="1"/>
</dbReference>
<dbReference type="PANTHER" id="PTHR43880">
    <property type="entry name" value="ALCOHOL DEHYDROGENASE"/>
    <property type="match status" value="1"/>
</dbReference>
<keyword evidence="3" id="KW-0560">Oxidoreductase</keyword>
<evidence type="ECO:0000256" key="1">
    <source>
        <dbReference type="ARBA" id="ARBA00022723"/>
    </source>
</evidence>
<dbReference type="Proteomes" id="UP000635278">
    <property type="component" value="Unassembled WGS sequence"/>
</dbReference>
<organism evidence="7 8">
    <name type="scientific">Acetobacter musti</name>
    <dbReference type="NCBI Taxonomy" id="864732"/>
    <lineage>
        <taxon>Bacteria</taxon>
        <taxon>Pseudomonadati</taxon>
        <taxon>Pseudomonadota</taxon>
        <taxon>Alphaproteobacteria</taxon>
        <taxon>Acetobacterales</taxon>
        <taxon>Acetobacteraceae</taxon>
        <taxon>Acetobacter</taxon>
    </lineage>
</organism>
<evidence type="ECO:0000313" key="7">
    <source>
        <dbReference type="EMBL" id="NHN83995.1"/>
    </source>
</evidence>
<dbReference type="Gene3D" id="3.90.180.10">
    <property type="entry name" value="Medium-chain alcohol dehydrogenases, catalytic domain"/>
    <property type="match status" value="1"/>
</dbReference>
<dbReference type="InterPro" id="IPR020843">
    <property type="entry name" value="ER"/>
</dbReference>
<gene>
    <name evidence="7" type="ORF">GOB93_04975</name>
</gene>
<comment type="caution">
    <text evidence="7">The sequence shown here is derived from an EMBL/GenBank/DDBJ whole genome shotgun (WGS) entry which is preliminary data.</text>
</comment>
<proteinExistence type="inferred from homology"/>
<dbReference type="InterPro" id="IPR013154">
    <property type="entry name" value="ADH-like_N"/>
</dbReference>
<dbReference type="InterPro" id="IPR011032">
    <property type="entry name" value="GroES-like_sf"/>
</dbReference>
<reference evidence="7 8" key="1">
    <citation type="journal article" date="2020" name="Int. J. Syst. Evol. Microbiol.">
        <title>Novel acetic acid bacteria from cider fermentations: Acetobacter conturbans sp. nov. and Acetobacter fallax sp. nov.</title>
        <authorList>
            <person name="Sombolestani A.S."/>
            <person name="Cleenwerck I."/>
            <person name="Cnockaert M."/>
            <person name="Borremans W."/>
            <person name="Wieme A.D."/>
            <person name="De Vuyst L."/>
            <person name="Vandamme P."/>
        </authorList>
    </citation>
    <scope>NUCLEOTIDE SEQUENCE [LARGE SCALE GENOMIC DNA]</scope>
    <source>
        <strain evidence="7 8">LMG 30640</strain>
    </source>
</reference>
<dbReference type="SMART" id="SM00829">
    <property type="entry name" value="PKS_ER"/>
    <property type="match status" value="1"/>
</dbReference>
<feature type="domain" description="Enoyl reductase (ER)" evidence="6">
    <location>
        <begin position="26"/>
        <end position="375"/>
    </location>
</feature>
<name>A0ABX0JMZ3_9PROT</name>
<sequence length="381" mass="40081">MQPGQNSTLPSCPVCAAVIRKADGPFLMEDLTLAPPRDDEVRVRIAAVGMCHTDLAVRSRMLKTPLPVVLGHEGAGIVEETGSNVRKVAPGDHVILTFASCGRCGSCQSGRPAECVHFRALNFSGHRPDGTHALSGSQETTLSDRFFAQSSYATHAIATERNIVKIPADIPLELAGPLGCGISTGSGTVLNAISPGPGGSFASFGCGSVGLSGIMGASLAGATTIIAIDRKPAHLALARELGATHTVSMTDEDVVTTVRKITGSGVDTAMDTTGRVEIIRQMVDALRPGGKSAVVAVSPPEAQLELDANDLMARNKSIQGVSQGACVPDIFLPRLIELWKQNRFPFDRLITFYNFDQINQAVADMEAGQTIKAVLRMPGFP</sequence>
<keyword evidence="2 5" id="KW-0862">Zinc</keyword>
<dbReference type="RefSeq" id="WP_173582376.1">
    <property type="nucleotide sequence ID" value="NZ_WOTB01000004.1"/>
</dbReference>
<dbReference type="EMBL" id="WOTB01000004">
    <property type="protein sequence ID" value="NHN83995.1"/>
    <property type="molecule type" value="Genomic_DNA"/>
</dbReference>
<keyword evidence="8" id="KW-1185">Reference proteome</keyword>
<dbReference type="InterPro" id="IPR013149">
    <property type="entry name" value="ADH-like_C"/>
</dbReference>
<evidence type="ECO:0000259" key="6">
    <source>
        <dbReference type="SMART" id="SM00829"/>
    </source>
</evidence>
<evidence type="ECO:0000313" key="8">
    <source>
        <dbReference type="Proteomes" id="UP000635278"/>
    </source>
</evidence>
<dbReference type="CDD" id="cd08278">
    <property type="entry name" value="benzyl_alcohol_DH"/>
    <property type="match status" value="1"/>
</dbReference>
<dbReference type="Pfam" id="PF00107">
    <property type="entry name" value="ADH_zinc_N"/>
    <property type="match status" value="1"/>
</dbReference>
<dbReference type="Pfam" id="PF08240">
    <property type="entry name" value="ADH_N"/>
    <property type="match status" value="1"/>
</dbReference>
<evidence type="ECO:0000256" key="5">
    <source>
        <dbReference type="RuleBase" id="RU361277"/>
    </source>
</evidence>
<dbReference type="Gene3D" id="3.40.50.720">
    <property type="entry name" value="NAD(P)-binding Rossmann-like Domain"/>
    <property type="match status" value="1"/>
</dbReference>